<keyword evidence="1" id="KW-0732">Signal</keyword>
<dbReference type="Pfam" id="PF13517">
    <property type="entry name" value="FG-GAP_3"/>
    <property type="match status" value="5"/>
</dbReference>
<dbReference type="OrthoDB" id="9816120at2"/>
<dbReference type="PROSITE" id="PS51257">
    <property type="entry name" value="PROKAR_LIPOPROTEIN"/>
    <property type="match status" value="1"/>
</dbReference>
<gene>
    <name evidence="3" type="ORF">SAMN03080598_03226</name>
</gene>
<dbReference type="InterPro" id="IPR013517">
    <property type="entry name" value="FG-GAP"/>
</dbReference>
<proteinExistence type="predicted"/>
<dbReference type="RefSeq" id="WP_103925845.1">
    <property type="nucleotide sequence ID" value="NZ_FNVR01000022.1"/>
</dbReference>
<keyword evidence="4" id="KW-1185">Reference proteome</keyword>
<evidence type="ECO:0000256" key="1">
    <source>
        <dbReference type="ARBA" id="ARBA00022729"/>
    </source>
</evidence>
<feature type="domain" description="ASPIC/UnbV" evidence="2">
    <location>
        <begin position="541"/>
        <end position="605"/>
    </location>
</feature>
<dbReference type="PANTHER" id="PTHR16026">
    <property type="entry name" value="CARTILAGE ACIDIC PROTEIN 1"/>
    <property type="match status" value="1"/>
</dbReference>
<evidence type="ECO:0000313" key="4">
    <source>
        <dbReference type="Proteomes" id="UP000236736"/>
    </source>
</evidence>
<dbReference type="InterPro" id="IPR028994">
    <property type="entry name" value="Integrin_alpha_N"/>
</dbReference>
<dbReference type="InterPro" id="IPR027039">
    <property type="entry name" value="Crtac1"/>
</dbReference>
<dbReference type="PANTHER" id="PTHR16026:SF0">
    <property type="entry name" value="CARTILAGE ACIDIC PROTEIN 1"/>
    <property type="match status" value="1"/>
</dbReference>
<protein>
    <submittedName>
        <fullName evidence="3">Repeat domain-containing protein</fullName>
    </submittedName>
</protein>
<sequence>MKRFRLPCLLITSFWFLFSCDKAEQKNIPEVTIASDPIFRLLSSDSTGISFSNLIEENLNLNVLMYEYLYNGGGVAVGDLNQDGLDDIYFSANVGQNQLYLNEGNLKFKDITQASGATGRPGPWKTGVVLVDINGDGKLDIYLCHSGTLQPEKRKNELFVNQGNDSNEIPQFKEMAEDYGIASEATSTSAAFFDYDLDGDLDLFLLNHNTKSIQNFDPTVTKKLLLEKHEAGSQLFENQNGKFVEVTEKAGISSSSLSYGLGVSVADINGDGWPDIYIGNDYSMPDYLYINQKNGKFKDEIQSRLDHVSHFSMGNDIADINNDGLLDIFTLDMLPEDNLRQKLLLSPDNFEMFQLNLDRGFYYQYMRNMLHINSGDGTFREIGQLSGISNTDWSWSALFSDFDLDGWKDLHITNGYLRDYNNQDFLKYMDNYVRTAGGQLKREDLLNLVKSMSSSNLKNYTFKNNGDLTFENVSASWGLTQNANSNGAAYADLDNDGDLDLIINNINAPAFVYENLAIQKEKGNFLKIELKGEGQNTIGQGALVKVFTNGSMQVQEQNIYRGFQSSVSPILVFGLGQNTKADSVQVIWPGGKLSQLSAPQTNQKHVISQAEASKIKPKSVINSMPLLTQAGKITVPKSSEVNDFKRQPLLSFGISGNGKALVVEDFDGDGNPDIFLGGGAGISGRLFFGKGNGQFDRPDSAAFVSAALSEDTDALSFDANGDDFPDLLIGSGGMHQFFDGEPGLQDRLYLNDGNGKFTISADALPNEAFSTGSLTQGDFNTDGITDIFVGGRVVPGQYPIAPGGRIWIGDGKGKFTDQTASLAPDFKNLGMITDSGWADLDGDGQDELILVGDAMPITIFSKSTDTWKNTTSAYFESPQVGFWSELLIEDWDGDGKPELFVGNHGENSQLFASDTQPMELLYKDFDANGSIDAILSYYIQGEKYPSPSRDEVLGQVLFLKKRYLDFKSFSEVKMDELFTPEERKDSRSIFINRLETSYFVLGQNGKFQPKSIPLESQFSPVFAAASADLDGDGNLDLILGGNLFDTKLKFGRYDANHGTILLGKGNGEFVAQTPLDSGLSLKGEIRKIEVLGDYLLFYIKDQGIYLIKHHLSK</sequence>
<reference evidence="4" key="1">
    <citation type="submission" date="2016-10" db="EMBL/GenBank/DDBJ databases">
        <authorList>
            <person name="Varghese N."/>
            <person name="Submissions S."/>
        </authorList>
    </citation>
    <scope>NUCLEOTIDE SEQUENCE [LARGE SCALE GENOMIC DNA]</scope>
    <source>
        <strain evidence="4">DSM 17298</strain>
    </source>
</reference>
<dbReference type="STRING" id="1120964.GCA_001313265_04925"/>
<evidence type="ECO:0000313" key="3">
    <source>
        <dbReference type="EMBL" id="SEG28686.1"/>
    </source>
</evidence>
<dbReference type="EMBL" id="FNVR01000022">
    <property type="protein sequence ID" value="SEG28686.1"/>
    <property type="molecule type" value="Genomic_DNA"/>
</dbReference>
<dbReference type="Gene3D" id="2.130.10.130">
    <property type="entry name" value="Integrin alpha, N-terminal"/>
    <property type="match status" value="3"/>
</dbReference>
<name>A0A1H5YZT2_9BACT</name>
<dbReference type="Proteomes" id="UP000236736">
    <property type="component" value="Unassembled WGS sequence"/>
</dbReference>
<dbReference type="InterPro" id="IPR011519">
    <property type="entry name" value="UnbV_ASPIC"/>
</dbReference>
<accession>A0A1H5YZT2</accession>
<dbReference type="SUPFAM" id="SSF69318">
    <property type="entry name" value="Integrin alpha N-terminal domain"/>
    <property type="match status" value="3"/>
</dbReference>
<dbReference type="Pfam" id="PF07593">
    <property type="entry name" value="UnbV_ASPIC"/>
    <property type="match status" value="1"/>
</dbReference>
<dbReference type="AlphaFoldDB" id="A0A1H5YZT2"/>
<evidence type="ECO:0000259" key="2">
    <source>
        <dbReference type="Pfam" id="PF07593"/>
    </source>
</evidence>
<organism evidence="3 4">
    <name type="scientific">Algoriphagus boritolerans DSM 17298 = JCM 18970</name>
    <dbReference type="NCBI Taxonomy" id="1120964"/>
    <lineage>
        <taxon>Bacteria</taxon>
        <taxon>Pseudomonadati</taxon>
        <taxon>Bacteroidota</taxon>
        <taxon>Cytophagia</taxon>
        <taxon>Cytophagales</taxon>
        <taxon>Cyclobacteriaceae</taxon>
        <taxon>Algoriphagus</taxon>
    </lineage>
</organism>